<dbReference type="EMBL" id="JTEO01000001">
    <property type="protein sequence ID" value="MCQ6961722.1"/>
    <property type="molecule type" value="Genomic_DNA"/>
</dbReference>
<evidence type="ECO:0000256" key="1">
    <source>
        <dbReference type="SAM" id="Phobius"/>
    </source>
</evidence>
<protein>
    <submittedName>
        <fullName evidence="2">Uncharacterized protein</fullName>
    </submittedName>
</protein>
<keyword evidence="1" id="KW-0812">Transmembrane</keyword>
<reference evidence="2 3" key="1">
    <citation type="journal article" date="2011" name="Appl. Environ. Microbiol.">
        <title>Methanogenic archaea isolated from Taiwan's Chelungpu fault.</title>
        <authorList>
            <person name="Wu S.Y."/>
            <person name="Lai M.C."/>
        </authorList>
    </citation>
    <scope>NUCLEOTIDE SEQUENCE [LARGE SCALE GENOMIC DNA]</scope>
    <source>
        <strain evidence="2 3">St545Mb</strain>
    </source>
</reference>
<keyword evidence="1" id="KW-0472">Membrane</keyword>
<dbReference type="InterPro" id="IPR055713">
    <property type="entry name" value="DUF7289"/>
</dbReference>
<evidence type="ECO:0000313" key="2">
    <source>
        <dbReference type="EMBL" id="MCQ6961722.1"/>
    </source>
</evidence>
<feature type="transmembrane region" description="Helical" evidence="1">
    <location>
        <begin position="21"/>
        <end position="46"/>
    </location>
</feature>
<evidence type="ECO:0000313" key="3">
    <source>
        <dbReference type="Proteomes" id="UP001206983"/>
    </source>
</evidence>
<dbReference type="Proteomes" id="UP001206983">
    <property type="component" value="Unassembled WGS sequence"/>
</dbReference>
<dbReference type="AlphaFoldDB" id="A0AAE3H8R8"/>
<dbReference type="Pfam" id="PF23960">
    <property type="entry name" value="DUF7289"/>
    <property type="match status" value="1"/>
</dbReference>
<organism evidence="2 3">
    <name type="scientific">Methanolobus chelungpuianus</name>
    <dbReference type="NCBI Taxonomy" id="502115"/>
    <lineage>
        <taxon>Archaea</taxon>
        <taxon>Methanobacteriati</taxon>
        <taxon>Methanobacteriota</taxon>
        <taxon>Stenosarchaea group</taxon>
        <taxon>Methanomicrobia</taxon>
        <taxon>Methanosarcinales</taxon>
        <taxon>Methanosarcinaceae</taxon>
        <taxon>Methanolobus</taxon>
    </lineage>
</organism>
<keyword evidence="1" id="KW-1133">Transmembrane helix</keyword>
<comment type="caution">
    <text evidence="2">The sequence shown here is derived from an EMBL/GenBank/DDBJ whole genome shotgun (WGS) entry which is preliminary data.</text>
</comment>
<accession>A0AAE3H8R8</accession>
<name>A0AAE3H8R8_9EURY</name>
<dbReference type="RefSeq" id="WP_256621379.1">
    <property type="nucleotide sequence ID" value="NZ_JTEO01000001.1"/>
</dbReference>
<keyword evidence="3" id="KW-1185">Reference proteome</keyword>
<gene>
    <name evidence="2" type="ORF">PV02_00600</name>
</gene>
<sequence>MDSRRRTGKNIVASEDALSEVLGFSLTLGIMVLALGVIGVAGYPMLEHMQERGHLLNIEQSFSVLQPNINKVAYGKAPSQSVELKMYGSQVSVAGTSRMNVSMRVWNSSSSAYNTRSIERQMRTIENQYGENNVAYENTGTWARYPQGMSVAISKPDFAYYDNTLLIPMVTISGSRSISGSGLTRVVSQGGQISVSMYENVSMVSLTITSDYYEGWGKYLNETLEMGVDSVDHQNKTVSVSRSYNPGIDVLITLSPMSVTIE</sequence>
<proteinExistence type="predicted"/>